<feature type="domain" description="ARID" evidence="1">
    <location>
        <begin position="316"/>
        <end position="411"/>
    </location>
</feature>
<name>A0A9K3HLB5_HELAN</name>
<dbReference type="CDD" id="cd16100">
    <property type="entry name" value="ARID"/>
    <property type="match status" value="1"/>
</dbReference>
<dbReference type="Pfam" id="PF01388">
    <property type="entry name" value="ARID"/>
    <property type="match status" value="1"/>
</dbReference>
<dbReference type="PANTHER" id="PTHR46410">
    <property type="entry name" value="AT-RICH INTERACTIVE DOMAIN-CONTAINING PROTEIN 2"/>
    <property type="match status" value="1"/>
</dbReference>
<accession>A0A9K3HLB5</accession>
<organism evidence="2 3">
    <name type="scientific">Helianthus annuus</name>
    <name type="common">Common sunflower</name>
    <dbReference type="NCBI Taxonomy" id="4232"/>
    <lineage>
        <taxon>Eukaryota</taxon>
        <taxon>Viridiplantae</taxon>
        <taxon>Streptophyta</taxon>
        <taxon>Embryophyta</taxon>
        <taxon>Tracheophyta</taxon>
        <taxon>Spermatophyta</taxon>
        <taxon>Magnoliopsida</taxon>
        <taxon>eudicotyledons</taxon>
        <taxon>Gunneridae</taxon>
        <taxon>Pentapetalae</taxon>
        <taxon>asterids</taxon>
        <taxon>campanulids</taxon>
        <taxon>Asterales</taxon>
        <taxon>Asteraceae</taxon>
        <taxon>Asteroideae</taxon>
        <taxon>Heliantheae alliance</taxon>
        <taxon>Heliantheae</taxon>
        <taxon>Helianthus</taxon>
    </lineage>
</organism>
<evidence type="ECO:0000313" key="2">
    <source>
        <dbReference type="EMBL" id="KAF5780223.1"/>
    </source>
</evidence>
<sequence>MKSKYVHHESSSVHEDDVHDKLPLPTCGIRATSDYEGRKIYESASVFPCKHCSDEQRERSTGKAYHKQCYYCNQPGHQIAYCKEKENDEAYLLIRQVTEVGIQKQDDALVRSSEYIVTSTDGGLWSEIWYVNTSYKHHYSGNLNFFKRIRNMFGVETNTGENHFYFIRGIGAIDVTSGNEKFRIQGVYYTPELDRNILSLDQLIFQGYTVKFNGERCKIFPTFSTPLMNKRNNATGLTREEEIGLNEKQSIIERETEHENFKPDYLNSYFERLNLTSNEPDWNVMILQCMKFKEFQDCKTLLDMLDDGEYVMKYKYEIEKKFEEMIIWFLHDKMGIHSRPVPVYMSNNKRVNLLELYMIVKREGGHITVTSNNLWAMVSKDMGHDYEDGEYMRIVYAMYLDVIIYYYKFKSIQDNFRNEQT</sequence>
<dbReference type="Pfam" id="PF22936">
    <property type="entry name" value="Pol_BBD"/>
    <property type="match status" value="1"/>
</dbReference>
<dbReference type="PROSITE" id="PS51011">
    <property type="entry name" value="ARID"/>
    <property type="match status" value="1"/>
</dbReference>
<dbReference type="InterPro" id="IPR001606">
    <property type="entry name" value="ARID_dom"/>
</dbReference>
<keyword evidence="3" id="KW-1185">Reference proteome</keyword>
<comment type="caution">
    <text evidence="2">The sequence shown here is derived from an EMBL/GenBank/DDBJ whole genome shotgun (WGS) entry which is preliminary data.</text>
</comment>
<evidence type="ECO:0000313" key="3">
    <source>
        <dbReference type="Proteomes" id="UP000215914"/>
    </source>
</evidence>
<evidence type="ECO:0000259" key="1">
    <source>
        <dbReference type="PROSITE" id="PS51011"/>
    </source>
</evidence>
<reference evidence="2" key="2">
    <citation type="submission" date="2020-06" db="EMBL/GenBank/DDBJ databases">
        <title>Helianthus annuus Genome sequencing and assembly Release 2.</title>
        <authorList>
            <person name="Gouzy J."/>
            <person name="Langlade N."/>
            <person name="Munos S."/>
        </authorList>
    </citation>
    <scope>NUCLEOTIDE SEQUENCE</scope>
    <source>
        <tissue evidence="2">Leaves</tissue>
    </source>
</reference>
<dbReference type="EMBL" id="MNCJ02000326">
    <property type="protein sequence ID" value="KAF5780223.1"/>
    <property type="molecule type" value="Genomic_DNA"/>
</dbReference>
<gene>
    <name evidence="2" type="ORF">HanXRQr2_Chr11g0469551</name>
</gene>
<dbReference type="SUPFAM" id="SSF46774">
    <property type="entry name" value="ARID-like"/>
    <property type="match status" value="1"/>
</dbReference>
<proteinExistence type="predicted"/>
<dbReference type="Gramene" id="mRNA:HanXRQr2_Chr11g0469551">
    <property type="protein sequence ID" value="CDS:HanXRQr2_Chr11g0469551.1"/>
    <property type="gene ID" value="HanXRQr2_Chr11g0469551"/>
</dbReference>
<reference evidence="2" key="1">
    <citation type="journal article" date="2017" name="Nature">
        <title>The sunflower genome provides insights into oil metabolism, flowering and Asterid evolution.</title>
        <authorList>
            <person name="Badouin H."/>
            <person name="Gouzy J."/>
            <person name="Grassa C.J."/>
            <person name="Murat F."/>
            <person name="Staton S.E."/>
            <person name="Cottret L."/>
            <person name="Lelandais-Briere C."/>
            <person name="Owens G.L."/>
            <person name="Carrere S."/>
            <person name="Mayjonade B."/>
            <person name="Legrand L."/>
            <person name="Gill N."/>
            <person name="Kane N.C."/>
            <person name="Bowers J.E."/>
            <person name="Hubner S."/>
            <person name="Bellec A."/>
            <person name="Berard A."/>
            <person name="Berges H."/>
            <person name="Blanchet N."/>
            <person name="Boniface M.C."/>
            <person name="Brunel D."/>
            <person name="Catrice O."/>
            <person name="Chaidir N."/>
            <person name="Claudel C."/>
            <person name="Donnadieu C."/>
            <person name="Faraut T."/>
            <person name="Fievet G."/>
            <person name="Helmstetter N."/>
            <person name="King M."/>
            <person name="Knapp S.J."/>
            <person name="Lai Z."/>
            <person name="Le Paslier M.C."/>
            <person name="Lippi Y."/>
            <person name="Lorenzon L."/>
            <person name="Mandel J.R."/>
            <person name="Marage G."/>
            <person name="Marchand G."/>
            <person name="Marquand E."/>
            <person name="Bret-Mestries E."/>
            <person name="Morien E."/>
            <person name="Nambeesan S."/>
            <person name="Nguyen T."/>
            <person name="Pegot-Espagnet P."/>
            <person name="Pouilly N."/>
            <person name="Raftis F."/>
            <person name="Sallet E."/>
            <person name="Schiex T."/>
            <person name="Thomas J."/>
            <person name="Vandecasteele C."/>
            <person name="Vares D."/>
            <person name="Vear F."/>
            <person name="Vautrin S."/>
            <person name="Crespi M."/>
            <person name="Mangin B."/>
            <person name="Burke J.M."/>
            <person name="Salse J."/>
            <person name="Munos S."/>
            <person name="Vincourt P."/>
            <person name="Rieseberg L.H."/>
            <person name="Langlade N.B."/>
        </authorList>
    </citation>
    <scope>NUCLEOTIDE SEQUENCE</scope>
    <source>
        <tissue evidence="2">Leaves</tissue>
    </source>
</reference>
<protein>
    <submittedName>
        <fullName evidence="2">Transcription factor interactor and regulator CCHC(Zn) family</fullName>
    </submittedName>
</protein>
<dbReference type="InterPro" id="IPR036431">
    <property type="entry name" value="ARID_dom_sf"/>
</dbReference>
<dbReference type="AlphaFoldDB" id="A0A9K3HLB5"/>
<dbReference type="InterPro" id="IPR054722">
    <property type="entry name" value="PolX-like_BBD"/>
</dbReference>
<dbReference type="Gene3D" id="1.10.150.60">
    <property type="entry name" value="ARID DNA-binding domain"/>
    <property type="match status" value="1"/>
</dbReference>
<dbReference type="PANTHER" id="PTHR46410:SF26">
    <property type="entry name" value="BULB-TYPE LECTIN DOMAIN-CONTAINING PROTEIN-RELATED"/>
    <property type="match status" value="1"/>
</dbReference>
<dbReference type="GO" id="GO:0003677">
    <property type="term" value="F:DNA binding"/>
    <property type="evidence" value="ECO:0007669"/>
    <property type="project" value="InterPro"/>
</dbReference>
<dbReference type="Proteomes" id="UP000215914">
    <property type="component" value="Unassembled WGS sequence"/>
</dbReference>